<dbReference type="AlphaFoldDB" id="A0A0A0EQW3"/>
<proteinExistence type="predicted"/>
<reference evidence="1 2" key="1">
    <citation type="submission" date="2013-08" db="EMBL/GenBank/DDBJ databases">
        <title>Genome sequencing of Lysobacter.</title>
        <authorList>
            <person name="Zhang S."/>
            <person name="Wang G."/>
        </authorList>
    </citation>
    <scope>NUCLEOTIDE SEQUENCE [LARGE SCALE GENOMIC DNA]</scope>
    <source>
        <strain evidence="1 2">Ko07</strain>
    </source>
</reference>
<accession>A0A0A0EQW3</accession>
<organism evidence="1 2">
    <name type="scientific">Lysobacter concretionis Ko07 = DSM 16239</name>
    <dbReference type="NCBI Taxonomy" id="1122185"/>
    <lineage>
        <taxon>Bacteria</taxon>
        <taxon>Pseudomonadati</taxon>
        <taxon>Pseudomonadota</taxon>
        <taxon>Gammaproteobacteria</taxon>
        <taxon>Lysobacterales</taxon>
        <taxon>Lysobacteraceae</taxon>
        <taxon>Novilysobacter</taxon>
    </lineage>
</organism>
<dbReference type="InterPro" id="IPR015943">
    <property type="entry name" value="WD40/YVTN_repeat-like_dom_sf"/>
</dbReference>
<gene>
    <name evidence="1" type="ORF">N792_00895</name>
</gene>
<dbReference type="EMBL" id="AVPS01000001">
    <property type="protein sequence ID" value="KGM52829.1"/>
    <property type="molecule type" value="Genomic_DNA"/>
</dbReference>
<protein>
    <recommendedName>
        <fullName evidence="3">Oligogalacturonate lyase domain-containing protein</fullName>
    </recommendedName>
</protein>
<dbReference type="Gene3D" id="2.130.10.10">
    <property type="entry name" value="YVTN repeat-like/Quinoprotein amine dehydrogenase"/>
    <property type="match status" value="1"/>
</dbReference>
<keyword evidence="2" id="KW-1185">Reference proteome</keyword>
<comment type="caution">
    <text evidence="1">The sequence shown here is derived from an EMBL/GenBank/DDBJ whole genome shotgun (WGS) entry which is preliminary data.</text>
</comment>
<evidence type="ECO:0008006" key="3">
    <source>
        <dbReference type="Google" id="ProtNLM"/>
    </source>
</evidence>
<dbReference type="OrthoDB" id="5174394at2"/>
<dbReference type="SUPFAM" id="SSF82171">
    <property type="entry name" value="DPP6 N-terminal domain-like"/>
    <property type="match status" value="1"/>
</dbReference>
<dbReference type="eggNOG" id="COG0823">
    <property type="taxonomic scope" value="Bacteria"/>
</dbReference>
<evidence type="ECO:0000313" key="2">
    <source>
        <dbReference type="Proteomes" id="UP000030017"/>
    </source>
</evidence>
<sequence length="416" mass="47231">MVECPVSRVGDGSAHHFFGYYNKPVWSADGTRMLANRVDVMQGELGVHFAAQVGYFDMADGGTFHALGETTTWNFQMGCQLQWLENTPSSVIFNTRSFDTKDVYPDFGSTIVDLETGVRRTLPLPVYVVAPSGEYALCIDYDRLQQAHPTIGYFPHTPRLPLPLAPADEGIRRMDLGTGEHTLIVTMEQLRSFQPVGSMENAFHWVTHLEIAPGSERFLFLHRWTECFEDEMRWLHRLFTVNTDGSGLRLLECGDHPLPPLGAPPAGIFDYEKAIWQLSHPTWRDDHHVMIWGPHDAQANYHLYDDRTGQVEVVGRGVLTENGHMTYSPDKRWILSDTYPDDEDHRLLILFDTQTGQRIDIGRFYTDPALGKINRCDLHPRWSRCGGMVCIDSVHDRERQLYVVDVRAVVGNTGNG</sequence>
<name>A0A0A0EQW3_9GAMM</name>
<evidence type="ECO:0000313" key="1">
    <source>
        <dbReference type="EMBL" id="KGM52829.1"/>
    </source>
</evidence>
<dbReference type="STRING" id="1122185.N792_00895"/>
<dbReference type="Proteomes" id="UP000030017">
    <property type="component" value="Unassembled WGS sequence"/>
</dbReference>